<evidence type="ECO:0008006" key="20">
    <source>
        <dbReference type="Google" id="ProtNLM"/>
    </source>
</evidence>
<dbReference type="SUPFAM" id="SSF88723">
    <property type="entry name" value="PIN domain-like"/>
    <property type="match status" value="1"/>
</dbReference>
<reference evidence="18 19" key="1">
    <citation type="submission" date="2024-02" db="EMBL/GenBank/DDBJ databases">
        <authorList>
            <person name="Chen Y."/>
            <person name="Shah S."/>
            <person name="Dougan E. K."/>
            <person name="Thang M."/>
            <person name="Chan C."/>
        </authorList>
    </citation>
    <scope>NUCLEOTIDE SEQUENCE [LARGE SCALE GENOMIC DNA]</scope>
</reference>
<feature type="compositionally biased region" description="Basic residues" evidence="15">
    <location>
        <begin position="373"/>
        <end position="385"/>
    </location>
</feature>
<dbReference type="SMART" id="SM00484">
    <property type="entry name" value="XPGI"/>
    <property type="match status" value="1"/>
</dbReference>
<comment type="similarity">
    <text evidence="3">Belongs to the XPG/RAD2 endonuclease family. XPG subfamily.</text>
</comment>
<keyword evidence="6" id="KW-0479">Metal-binding</keyword>
<dbReference type="EMBL" id="CAXAMN010027417">
    <property type="protein sequence ID" value="CAK9110589.1"/>
    <property type="molecule type" value="Genomic_DNA"/>
</dbReference>
<feature type="compositionally biased region" description="Acidic residues" evidence="15">
    <location>
        <begin position="158"/>
        <end position="172"/>
    </location>
</feature>
<dbReference type="PROSITE" id="PS00842">
    <property type="entry name" value="XPG_2"/>
    <property type="match status" value="1"/>
</dbReference>
<proteinExistence type="inferred from homology"/>
<evidence type="ECO:0000256" key="14">
    <source>
        <dbReference type="SAM" id="Coils"/>
    </source>
</evidence>
<dbReference type="SUPFAM" id="SSF47807">
    <property type="entry name" value="5' to 3' exonuclease, C-terminal subdomain"/>
    <property type="match status" value="1"/>
</dbReference>
<comment type="cofactor">
    <cofactor evidence="1">
        <name>Mg(2+)</name>
        <dbReference type="ChEBI" id="CHEBI:18420"/>
    </cofactor>
</comment>
<evidence type="ECO:0000256" key="12">
    <source>
        <dbReference type="ARBA" id="ARBA00023204"/>
    </source>
</evidence>
<evidence type="ECO:0000256" key="4">
    <source>
        <dbReference type="ARBA" id="ARBA00022553"/>
    </source>
</evidence>
<protein>
    <recommendedName>
        <fullName evidence="20">DNA repair protein RAD2</fullName>
    </recommendedName>
</protein>
<keyword evidence="10" id="KW-0460">Magnesium</keyword>
<feature type="region of interest" description="Disordered" evidence="15">
    <location>
        <begin position="120"/>
        <end position="185"/>
    </location>
</feature>
<keyword evidence="8" id="KW-0227">DNA damage</keyword>
<evidence type="ECO:0000259" key="17">
    <source>
        <dbReference type="SMART" id="SM00485"/>
    </source>
</evidence>
<dbReference type="PANTHER" id="PTHR16171:SF7">
    <property type="entry name" value="DNA REPAIR PROTEIN RAD2"/>
    <property type="match status" value="1"/>
</dbReference>
<keyword evidence="4" id="KW-0597">Phosphoprotein</keyword>
<dbReference type="CDD" id="cd09868">
    <property type="entry name" value="PIN_XPG_RAD2"/>
    <property type="match status" value="2"/>
</dbReference>
<dbReference type="InterPro" id="IPR029060">
    <property type="entry name" value="PIN-like_dom_sf"/>
</dbReference>
<evidence type="ECO:0000256" key="13">
    <source>
        <dbReference type="ARBA" id="ARBA00023242"/>
    </source>
</evidence>
<dbReference type="Pfam" id="PF00752">
    <property type="entry name" value="XPG_N"/>
    <property type="match status" value="1"/>
</dbReference>
<dbReference type="Gene3D" id="1.10.150.20">
    <property type="entry name" value="5' to 3' exonuclease, C-terminal subdomain"/>
    <property type="match status" value="1"/>
</dbReference>
<evidence type="ECO:0000256" key="5">
    <source>
        <dbReference type="ARBA" id="ARBA00022722"/>
    </source>
</evidence>
<feature type="region of interest" description="Disordered" evidence="15">
    <location>
        <begin position="414"/>
        <end position="437"/>
    </location>
</feature>
<dbReference type="PRINTS" id="PR00853">
    <property type="entry name" value="XPGRADSUPER"/>
</dbReference>
<keyword evidence="5" id="KW-0540">Nuclease</keyword>
<evidence type="ECO:0000259" key="16">
    <source>
        <dbReference type="SMART" id="SM00484"/>
    </source>
</evidence>
<gene>
    <name evidence="18" type="ORF">CCMP2556_LOCUS51391</name>
</gene>
<dbReference type="Gene3D" id="2.60.120.620">
    <property type="entry name" value="q2cbj1_9rhob like domain"/>
    <property type="match status" value="1"/>
</dbReference>
<dbReference type="InterPro" id="IPR006085">
    <property type="entry name" value="XPG_DNA_repair_N"/>
</dbReference>
<dbReference type="InterPro" id="IPR001044">
    <property type="entry name" value="XPG/Rad2_eukaryotes"/>
</dbReference>
<feature type="region of interest" description="Disordered" evidence="15">
    <location>
        <begin position="750"/>
        <end position="789"/>
    </location>
</feature>
<evidence type="ECO:0000256" key="6">
    <source>
        <dbReference type="ARBA" id="ARBA00022723"/>
    </source>
</evidence>
<dbReference type="PRINTS" id="PR00066">
    <property type="entry name" value="XRODRMPGMNTG"/>
</dbReference>
<comment type="caution">
    <text evidence="18">The sequence shown here is derived from an EMBL/GenBank/DDBJ whole genome shotgun (WGS) entry which is preliminary data.</text>
</comment>
<evidence type="ECO:0000256" key="9">
    <source>
        <dbReference type="ARBA" id="ARBA00022801"/>
    </source>
</evidence>
<keyword evidence="7" id="KW-0255">Endonuclease</keyword>
<dbReference type="PANTHER" id="PTHR16171">
    <property type="entry name" value="DNA REPAIR PROTEIN COMPLEMENTING XP-G CELLS-RELATED"/>
    <property type="match status" value="1"/>
</dbReference>
<dbReference type="InterPro" id="IPR019974">
    <property type="entry name" value="XPG_CS"/>
</dbReference>
<keyword evidence="19" id="KW-1185">Reference proteome</keyword>
<dbReference type="SMART" id="SM00485">
    <property type="entry name" value="XPGN"/>
    <property type="match status" value="1"/>
</dbReference>
<comment type="subcellular location">
    <subcellularLocation>
        <location evidence="2">Nucleus</location>
    </subcellularLocation>
</comment>
<evidence type="ECO:0000256" key="8">
    <source>
        <dbReference type="ARBA" id="ARBA00022763"/>
    </source>
</evidence>
<keyword evidence="11" id="KW-0496">Mitochondrion</keyword>
<keyword evidence="9" id="KW-0378">Hydrolase</keyword>
<evidence type="ECO:0000256" key="15">
    <source>
        <dbReference type="SAM" id="MobiDB-lite"/>
    </source>
</evidence>
<dbReference type="Gene3D" id="3.40.50.1010">
    <property type="entry name" value="5'-nuclease"/>
    <property type="match status" value="2"/>
</dbReference>
<keyword evidence="12" id="KW-0234">DNA repair</keyword>
<evidence type="ECO:0000256" key="1">
    <source>
        <dbReference type="ARBA" id="ARBA00001946"/>
    </source>
</evidence>
<feature type="region of interest" description="Disordered" evidence="15">
    <location>
        <begin position="626"/>
        <end position="723"/>
    </location>
</feature>
<dbReference type="SMART" id="SM00279">
    <property type="entry name" value="HhH2"/>
    <property type="match status" value="1"/>
</dbReference>
<feature type="compositionally biased region" description="Basic and acidic residues" evidence="15">
    <location>
        <begin position="419"/>
        <end position="435"/>
    </location>
</feature>
<evidence type="ECO:0000256" key="7">
    <source>
        <dbReference type="ARBA" id="ARBA00022759"/>
    </source>
</evidence>
<feature type="coiled-coil region" evidence="14">
    <location>
        <begin position="792"/>
        <end position="819"/>
    </location>
</feature>
<dbReference type="InterPro" id="IPR036279">
    <property type="entry name" value="5-3_exonuclease_C_sf"/>
</dbReference>
<dbReference type="PROSITE" id="PS00841">
    <property type="entry name" value="XPG_1"/>
    <property type="match status" value="1"/>
</dbReference>
<evidence type="ECO:0000256" key="11">
    <source>
        <dbReference type="ARBA" id="ARBA00023128"/>
    </source>
</evidence>
<keyword evidence="14" id="KW-0175">Coiled coil</keyword>
<dbReference type="Proteomes" id="UP001642484">
    <property type="component" value="Unassembled WGS sequence"/>
</dbReference>
<feature type="compositionally biased region" description="Basic and acidic residues" evidence="15">
    <location>
        <begin position="140"/>
        <end position="150"/>
    </location>
</feature>
<feature type="compositionally biased region" description="Low complexity" evidence="15">
    <location>
        <begin position="699"/>
        <end position="708"/>
    </location>
</feature>
<organism evidence="18 19">
    <name type="scientific">Durusdinium trenchii</name>
    <dbReference type="NCBI Taxonomy" id="1381693"/>
    <lineage>
        <taxon>Eukaryota</taxon>
        <taxon>Sar</taxon>
        <taxon>Alveolata</taxon>
        <taxon>Dinophyceae</taxon>
        <taxon>Suessiales</taxon>
        <taxon>Symbiodiniaceae</taxon>
        <taxon>Durusdinium</taxon>
    </lineage>
</organism>
<feature type="region of interest" description="Disordered" evidence="15">
    <location>
        <begin position="1091"/>
        <end position="1122"/>
    </location>
</feature>
<feature type="compositionally biased region" description="Low complexity" evidence="15">
    <location>
        <begin position="120"/>
        <end position="139"/>
    </location>
</feature>
<dbReference type="CDD" id="cd09904">
    <property type="entry name" value="H3TH_XPG"/>
    <property type="match status" value="1"/>
</dbReference>
<dbReference type="Pfam" id="PF00867">
    <property type="entry name" value="XPG_I"/>
    <property type="match status" value="1"/>
</dbReference>
<feature type="domain" description="XPG N-terminal" evidence="17">
    <location>
        <begin position="1"/>
        <end position="98"/>
    </location>
</feature>
<feature type="region of interest" description="Disordered" evidence="15">
    <location>
        <begin position="366"/>
        <end position="400"/>
    </location>
</feature>
<feature type="domain" description="XPG-I" evidence="16">
    <location>
        <begin position="836"/>
        <end position="905"/>
    </location>
</feature>
<evidence type="ECO:0000256" key="3">
    <source>
        <dbReference type="ARBA" id="ARBA00005283"/>
    </source>
</evidence>
<evidence type="ECO:0000256" key="2">
    <source>
        <dbReference type="ARBA" id="ARBA00004123"/>
    </source>
</evidence>
<dbReference type="InterPro" id="IPR006086">
    <property type="entry name" value="XPG-I_dom"/>
</dbReference>
<evidence type="ECO:0000256" key="10">
    <source>
        <dbReference type="ARBA" id="ARBA00022842"/>
    </source>
</evidence>
<dbReference type="InterPro" id="IPR008918">
    <property type="entry name" value="HhH2"/>
</dbReference>
<sequence>MGVQGLWDLASPAGQRVNFSALENKVVAVDASIWMYHFLKAMRDDKGDMVKGAHLIGFFRRICKLLYLKIRPVFVFDGPPPALKWKTLQLRAKQRDSEERQRRKAVERLLRNQLQQHLLQAASAAQPGAEAPAEAADATRAADEDLHATEEAAQDAAREDDDPPDAEEESVEEALPASSSRSRRRNGVPVAFRGFMAQRRGISQVQVPELPSEPLREILNVPNRRPHGRMRPPDEWKGYSIPGGGMVTVPLDGPVRLEEFEQLDPKTKYLLLQRAQEAWFGESRLKAVEAKDDMGAFVNVQLEMFLRHIRTNKEIEKVKRSMAEQASRPAGDELADGEVYRAPSFLQAEREQPQASQAVEEFGQVESVIGNKGKGKRGRRSKRPRQLANEPTRWQPLSGVGIKRNSDPMVWFSEAQDEAESHSEESHSPKAKPQEVETAEDLFGNEFFEAEEAAKRRKVPEPEVFQVRAYDWQRAGWRDTGGFVTLAVRDVWKVHAPSATTTDSLMDDSLAEAFSPHPSSPLSDGAVFADIGEEDLAPPSPSFDTAMDEVEAVEVFSPKRQPPSALAAAASTEDTFEPANFPSPAGEPTVPAQAVFVQDTFEPANFPSPEREPAVPAQAAFVEDTSEHANFPSPARELTVPAQSASVEDTSEPANFPSPEREPTVPARAAFVEDTSERANFPSPARREPTVSAQAKTVAAAAAAAAAPAPRPSRSDTEDPSKSVWCNTHFQYRWRCHQDGVAHVCDAQGLQGQGTSAPSAQGSGGRGKGRGHGRNRDPRGEESALGDEELEELEFQRLAAELEDEHRDLRAEARRAKRGADVVTPEMQADVEALLEALGIPFVHAPAEAEAQCAFLAEAHLVDAVASDDSDVLVFGAREVYRRMFSEDQQVECYSSARLEARLGLLQDQLIVLAMLLGCDYTLGVHGVGIVNGLEIVRAYSPGRGAANIEEWLKRLETFRSWAQNVANWGKESAGVQDDDSRAMAEFKRKHTNFRTQWSFPTDFPSAAVMTAFQQPEVDRSLEPFSWASVDVQRVVAKLQAADLSEEKVLERLEPVLRRYQDTLRQPRITEYLLPSAGDVAVVRSSRMQEALRGLRGESPEQEESGVSSKGPKGRRKAKSIHLGMPYLVPPARGRALLFRSYTTAGAHDPTALHGSCAAGPEGKKVAQKWFRARQP</sequence>
<keyword evidence="13" id="KW-0539">Nucleus</keyword>
<name>A0ABP0SE08_9DINO</name>
<dbReference type="InterPro" id="IPR006084">
    <property type="entry name" value="XPG/Rad2"/>
</dbReference>
<accession>A0ABP0SE08</accession>
<evidence type="ECO:0000313" key="18">
    <source>
        <dbReference type="EMBL" id="CAK9110589.1"/>
    </source>
</evidence>
<evidence type="ECO:0000313" key="19">
    <source>
        <dbReference type="Proteomes" id="UP001642484"/>
    </source>
</evidence>